<organism evidence="19 20">
    <name type="scientific">Fasciolopsis buskii</name>
    <dbReference type="NCBI Taxonomy" id="27845"/>
    <lineage>
        <taxon>Eukaryota</taxon>
        <taxon>Metazoa</taxon>
        <taxon>Spiralia</taxon>
        <taxon>Lophotrochozoa</taxon>
        <taxon>Platyhelminthes</taxon>
        <taxon>Trematoda</taxon>
        <taxon>Digenea</taxon>
        <taxon>Plagiorchiida</taxon>
        <taxon>Echinostomata</taxon>
        <taxon>Echinostomatoidea</taxon>
        <taxon>Fasciolidae</taxon>
        <taxon>Fasciolopsis</taxon>
    </lineage>
</organism>
<keyword evidence="3" id="KW-0677">Repeat</keyword>
<dbReference type="EMBL" id="LUCM01010235">
    <property type="protein sequence ID" value="KAA0185767.1"/>
    <property type="molecule type" value="Genomic_DNA"/>
</dbReference>
<evidence type="ECO:0000256" key="16">
    <source>
        <dbReference type="PROSITE-ProRule" id="PRU00042"/>
    </source>
</evidence>
<sequence>MSTMHKEDTPYSHFSTNCLNVTVSSDSKMDHGLTSRSSTPFIPTTHATSVDYLVGPNVPRTHESDLTPDMTSAHLILSVDNATRVAVAAIAAMAGVRSSDNFCDQCSSSESSGIGHAVDGATVGDESVRPLDSQPMCMFTPTDYNSVANRAVISNSSSTSITAMSQQGCDAVHSYEISHPYTLRFASSGHYLPSNSESYDICEGDNTFVGSQGMSSNATSTGSLIAGGLFDSTRKHSIHGEHYRVVSPNFLESNLTSYTNTYSSENSNQHQRQTHHQHQNNLHQHHFQRRQQQDQEQQRRQPWPFDRENSKFEPHSLSPSSNSPVAQNSSPVAISRLDTAVYNSAEQPSLSSSFGIYQYPSTSVSFSPMTNSSTEQPNYSSSMDTITPFGYSSNNLTADSHEAKVSPTPGTDSLSPFWSRDMSKWWSTDPYRSFLMAAAVAQYPTPPDTDIYPSYPNDYSQLYQSILFRNSDGTYFPDGLSASDTYGGDDSKQASPSVPHESKMASLNGTSSGQTQSASMMLTTTATTVAVASPGTATATTVTRRYGSRATCDCPNCKEADALGLTAPEMAAELRQKNLHSCHVPGCGKVYNKTSHLKAHLRWHTGERPFVCNWLLCGKRFTRSDELQRHLRTHTGEKKFICPICHKRFLRSDHLNKHTRTHCEDETNSVVARTSTAITTSTYNNNNTVIEPDVVSVASPLNVSPILPSHLVETYPSQMNYVNKSDIDQTPLSVAIDLGNPNEG</sequence>
<evidence type="ECO:0000256" key="5">
    <source>
        <dbReference type="ARBA" id="ARBA00022833"/>
    </source>
</evidence>
<dbReference type="GO" id="GO:0045944">
    <property type="term" value="P:positive regulation of transcription by RNA polymerase II"/>
    <property type="evidence" value="ECO:0007669"/>
    <property type="project" value="UniProtKB-ARBA"/>
</dbReference>
<dbReference type="FunFam" id="3.30.160.60:FF:000100">
    <property type="entry name" value="Zinc finger 45-like"/>
    <property type="match status" value="1"/>
</dbReference>
<keyword evidence="10" id="KW-0539">Nucleus</keyword>
<evidence type="ECO:0000256" key="3">
    <source>
        <dbReference type="ARBA" id="ARBA00022737"/>
    </source>
</evidence>
<dbReference type="PROSITE" id="PS50157">
    <property type="entry name" value="ZINC_FINGER_C2H2_2"/>
    <property type="match status" value="3"/>
</dbReference>
<feature type="domain" description="C2H2-type" evidence="18">
    <location>
        <begin position="610"/>
        <end position="639"/>
    </location>
</feature>
<evidence type="ECO:0000256" key="10">
    <source>
        <dbReference type="ARBA" id="ARBA00023242"/>
    </source>
</evidence>
<comment type="similarity">
    <text evidence="11">Belongs to the Sp1 C2H2-type zinc-finger protein family.</text>
</comment>
<dbReference type="Proteomes" id="UP000728185">
    <property type="component" value="Unassembled WGS sequence"/>
</dbReference>
<evidence type="ECO:0000256" key="1">
    <source>
        <dbReference type="ARBA" id="ARBA00004123"/>
    </source>
</evidence>
<feature type="domain" description="C2H2-type" evidence="18">
    <location>
        <begin position="640"/>
        <end position="667"/>
    </location>
</feature>
<comment type="function">
    <text evidence="12">Transcriptional activator essential for osteoblast differentiation. Binds to SP1 and EKLF consensus sequences and to other G/C-rich sequences.</text>
</comment>
<evidence type="ECO:0000256" key="2">
    <source>
        <dbReference type="ARBA" id="ARBA00022723"/>
    </source>
</evidence>
<dbReference type="InterPro" id="IPR013087">
    <property type="entry name" value="Znf_C2H2_type"/>
</dbReference>
<keyword evidence="4 16" id="KW-0863">Zinc-finger</keyword>
<dbReference type="SMART" id="SM00355">
    <property type="entry name" value="ZnF_C2H2"/>
    <property type="match status" value="3"/>
</dbReference>
<dbReference type="PANTHER" id="PTHR23235:SF177">
    <property type="entry name" value="C2H2-TYPE DOMAIN-CONTAINING PROTEIN"/>
    <property type="match status" value="1"/>
</dbReference>
<evidence type="ECO:0000256" key="7">
    <source>
        <dbReference type="ARBA" id="ARBA00023125"/>
    </source>
</evidence>
<evidence type="ECO:0000256" key="4">
    <source>
        <dbReference type="ARBA" id="ARBA00022771"/>
    </source>
</evidence>
<feature type="region of interest" description="Disordered" evidence="17">
    <location>
        <begin position="259"/>
        <end position="328"/>
    </location>
</feature>
<dbReference type="SUPFAM" id="SSF57667">
    <property type="entry name" value="beta-beta-alpha zinc fingers"/>
    <property type="match status" value="2"/>
</dbReference>
<protein>
    <recommendedName>
        <fullName evidence="14">Transcription factor Sp7</fullName>
    </recommendedName>
    <alternativeName>
        <fullName evidence="15">Zinc finger protein osterix</fullName>
    </alternativeName>
</protein>
<dbReference type="GO" id="GO:0005737">
    <property type="term" value="C:cytoplasm"/>
    <property type="evidence" value="ECO:0007669"/>
    <property type="project" value="UniProtKB-ARBA"/>
</dbReference>
<evidence type="ECO:0000259" key="18">
    <source>
        <dbReference type="PROSITE" id="PS50157"/>
    </source>
</evidence>
<keyword evidence="5" id="KW-0862">Zinc</keyword>
<name>A0A8E0RMZ3_9TREM</name>
<feature type="compositionally biased region" description="Basic and acidic residues" evidence="17">
    <location>
        <begin position="291"/>
        <end position="314"/>
    </location>
</feature>
<comment type="caution">
    <text evidence="19">The sequence shown here is derived from an EMBL/GenBank/DDBJ whole genome shotgun (WGS) entry which is preliminary data.</text>
</comment>
<keyword evidence="20" id="KW-1185">Reference proteome</keyword>
<evidence type="ECO:0000256" key="12">
    <source>
        <dbReference type="ARBA" id="ARBA00053320"/>
    </source>
</evidence>
<dbReference type="Pfam" id="PF00096">
    <property type="entry name" value="zf-C2H2"/>
    <property type="match status" value="3"/>
</dbReference>
<evidence type="ECO:0000313" key="20">
    <source>
        <dbReference type="Proteomes" id="UP000728185"/>
    </source>
</evidence>
<dbReference type="OrthoDB" id="6365676at2759"/>
<evidence type="ECO:0000256" key="15">
    <source>
        <dbReference type="ARBA" id="ARBA00077805"/>
    </source>
</evidence>
<comment type="subunit">
    <text evidence="13">Interacts with RIOX1; the interaction is direct and inhibits transcription activator activity.</text>
</comment>
<evidence type="ECO:0000256" key="17">
    <source>
        <dbReference type="SAM" id="MobiDB-lite"/>
    </source>
</evidence>
<feature type="region of interest" description="Disordered" evidence="17">
    <location>
        <begin position="480"/>
        <end position="518"/>
    </location>
</feature>
<reference evidence="19" key="1">
    <citation type="submission" date="2019-05" db="EMBL/GenBank/DDBJ databases">
        <title>Annotation for the trematode Fasciolopsis buski.</title>
        <authorList>
            <person name="Choi Y.-J."/>
        </authorList>
    </citation>
    <scope>NUCLEOTIDE SEQUENCE</scope>
    <source>
        <strain evidence="19">HT</strain>
        <tissue evidence="19">Whole worm</tissue>
    </source>
</reference>
<feature type="domain" description="C2H2-type" evidence="18">
    <location>
        <begin position="580"/>
        <end position="609"/>
    </location>
</feature>
<comment type="subcellular location">
    <subcellularLocation>
        <location evidence="1">Nucleus</location>
    </subcellularLocation>
</comment>
<feature type="compositionally biased region" description="Basic residues" evidence="17">
    <location>
        <begin position="272"/>
        <end position="289"/>
    </location>
</feature>
<dbReference type="InterPro" id="IPR036236">
    <property type="entry name" value="Znf_C2H2_sf"/>
</dbReference>
<dbReference type="PROSITE" id="PS00028">
    <property type="entry name" value="ZINC_FINGER_C2H2_1"/>
    <property type="match status" value="3"/>
</dbReference>
<evidence type="ECO:0000313" key="19">
    <source>
        <dbReference type="EMBL" id="KAA0185767.1"/>
    </source>
</evidence>
<dbReference type="AlphaFoldDB" id="A0A8E0RMZ3"/>
<evidence type="ECO:0000256" key="8">
    <source>
        <dbReference type="ARBA" id="ARBA00023159"/>
    </source>
</evidence>
<proteinExistence type="inferred from homology"/>
<dbReference type="Gene3D" id="3.30.160.60">
    <property type="entry name" value="Classic Zinc Finger"/>
    <property type="match status" value="3"/>
</dbReference>
<evidence type="ECO:0000256" key="13">
    <source>
        <dbReference type="ARBA" id="ARBA00065038"/>
    </source>
</evidence>
<keyword evidence="2" id="KW-0479">Metal-binding</keyword>
<dbReference type="GO" id="GO:0005634">
    <property type="term" value="C:nucleus"/>
    <property type="evidence" value="ECO:0007669"/>
    <property type="project" value="UniProtKB-SubCell"/>
</dbReference>
<dbReference type="GO" id="GO:0000978">
    <property type="term" value="F:RNA polymerase II cis-regulatory region sequence-specific DNA binding"/>
    <property type="evidence" value="ECO:0007669"/>
    <property type="project" value="TreeGrafter"/>
</dbReference>
<dbReference type="FunFam" id="3.30.160.60:FF:000077">
    <property type="entry name" value="Sp8 transcription factor"/>
    <property type="match status" value="1"/>
</dbReference>
<dbReference type="GO" id="GO:0000981">
    <property type="term" value="F:DNA-binding transcription factor activity, RNA polymerase II-specific"/>
    <property type="evidence" value="ECO:0007669"/>
    <property type="project" value="TreeGrafter"/>
</dbReference>
<evidence type="ECO:0000256" key="11">
    <source>
        <dbReference type="ARBA" id="ARBA00038409"/>
    </source>
</evidence>
<evidence type="ECO:0000256" key="6">
    <source>
        <dbReference type="ARBA" id="ARBA00023015"/>
    </source>
</evidence>
<feature type="compositionally biased region" description="Polar residues" evidence="17">
    <location>
        <begin position="505"/>
        <end position="518"/>
    </location>
</feature>
<keyword evidence="7" id="KW-0238">DNA-binding</keyword>
<keyword evidence="8" id="KW-0010">Activator</keyword>
<dbReference type="GO" id="GO:0008270">
    <property type="term" value="F:zinc ion binding"/>
    <property type="evidence" value="ECO:0007669"/>
    <property type="project" value="UniProtKB-KW"/>
</dbReference>
<keyword evidence="6" id="KW-0805">Transcription regulation</keyword>
<dbReference type="FunFam" id="3.30.160.60:FF:000014">
    <property type="entry name" value="Transcription factor Sp3"/>
    <property type="match status" value="1"/>
</dbReference>
<accession>A0A8E0RMZ3</accession>
<feature type="compositionally biased region" description="Polar residues" evidence="17">
    <location>
        <begin position="317"/>
        <end position="328"/>
    </location>
</feature>
<dbReference type="PANTHER" id="PTHR23235">
    <property type="entry name" value="KRUEPPEL-LIKE TRANSCRIPTION FACTOR"/>
    <property type="match status" value="1"/>
</dbReference>
<feature type="compositionally biased region" description="Low complexity" evidence="17">
    <location>
        <begin position="259"/>
        <end position="271"/>
    </location>
</feature>
<gene>
    <name evidence="19" type="ORF">FBUS_07500</name>
</gene>
<evidence type="ECO:0000256" key="14">
    <source>
        <dbReference type="ARBA" id="ARBA00067541"/>
    </source>
</evidence>
<keyword evidence="9" id="KW-0804">Transcription</keyword>
<evidence type="ECO:0000256" key="9">
    <source>
        <dbReference type="ARBA" id="ARBA00023163"/>
    </source>
</evidence>